<name>A0A7W8ZQ45_9SPHI</name>
<evidence type="ECO:0000313" key="2">
    <source>
        <dbReference type="EMBL" id="MBB5638119.1"/>
    </source>
</evidence>
<accession>A0A7W8ZQ45</accession>
<feature type="domain" description="NadR/Ttd14 AAA" evidence="1">
    <location>
        <begin position="9"/>
        <end position="171"/>
    </location>
</feature>
<evidence type="ECO:0000313" key="3">
    <source>
        <dbReference type="Proteomes" id="UP000537204"/>
    </source>
</evidence>
<dbReference type="InterPro" id="IPR027417">
    <property type="entry name" value="P-loop_NTPase"/>
</dbReference>
<evidence type="ECO:0000259" key="1">
    <source>
        <dbReference type="Pfam" id="PF13521"/>
    </source>
</evidence>
<gene>
    <name evidence="2" type="ORF">HDE68_004045</name>
</gene>
<dbReference type="Pfam" id="PF13521">
    <property type="entry name" value="AAA_28"/>
    <property type="match status" value="1"/>
</dbReference>
<dbReference type="SUPFAM" id="SSF52540">
    <property type="entry name" value="P-loop containing nucleoside triphosphate hydrolases"/>
    <property type="match status" value="1"/>
</dbReference>
<dbReference type="Proteomes" id="UP000537204">
    <property type="component" value="Unassembled WGS sequence"/>
</dbReference>
<dbReference type="Gene3D" id="3.40.50.300">
    <property type="entry name" value="P-loop containing nucleotide triphosphate hydrolases"/>
    <property type="match status" value="1"/>
</dbReference>
<sequence length="183" mass="20697">MNHTNLLSVITGGPGSGKTTLINALNSHGIKTTAESGRKIIQDQVSGNGNALPWLDPAAFAGLMFNLEKLEYYKAIEANEVIIFDRGIPDVTGYLRLMNLPVPGYMDYAARNLRYNRKVFIAPPWPEIFERDAERKQTFEEALQTFEFMFETYSSYGYTLIILPLVSVEERTAFVLEKLDYSI</sequence>
<organism evidence="2 3">
    <name type="scientific">Pedobacter cryoconitis</name>
    <dbReference type="NCBI Taxonomy" id="188932"/>
    <lineage>
        <taxon>Bacteria</taxon>
        <taxon>Pseudomonadati</taxon>
        <taxon>Bacteroidota</taxon>
        <taxon>Sphingobacteriia</taxon>
        <taxon>Sphingobacteriales</taxon>
        <taxon>Sphingobacteriaceae</taxon>
        <taxon>Pedobacter</taxon>
    </lineage>
</organism>
<dbReference type="InterPro" id="IPR038727">
    <property type="entry name" value="NadR/Ttd14_AAA_dom"/>
</dbReference>
<protein>
    <submittedName>
        <fullName evidence="2">Putative ATPase</fullName>
    </submittedName>
</protein>
<dbReference type="RefSeq" id="WP_221300824.1">
    <property type="nucleotide sequence ID" value="NZ_JACHCE010000007.1"/>
</dbReference>
<comment type="caution">
    <text evidence="2">The sequence shown here is derived from an EMBL/GenBank/DDBJ whole genome shotgun (WGS) entry which is preliminary data.</text>
</comment>
<reference evidence="2 3" key="1">
    <citation type="submission" date="2020-08" db="EMBL/GenBank/DDBJ databases">
        <title>Genomic Encyclopedia of Type Strains, Phase IV (KMG-V): Genome sequencing to study the core and pangenomes of soil and plant-associated prokaryotes.</title>
        <authorList>
            <person name="Whitman W."/>
        </authorList>
    </citation>
    <scope>NUCLEOTIDE SEQUENCE [LARGE SCALE GENOMIC DNA]</scope>
    <source>
        <strain evidence="2 3">S3M1</strain>
    </source>
</reference>
<dbReference type="EMBL" id="JACHCE010000007">
    <property type="protein sequence ID" value="MBB5638119.1"/>
    <property type="molecule type" value="Genomic_DNA"/>
</dbReference>
<dbReference type="AlphaFoldDB" id="A0A7W8ZQ45"/>
<proteinExistence type="predicted"/>